<dbReference type="PANTHER" id="PTHR23517:SF15">
    <property type="entry name" value="PROTON-DEPENDENT OLIGOPEPTIDE FAMILY TRANSPORT PROTEIN"/>
    <property type="match status" value="1"/>
</dbReference>
<sequence>MSETKKIKRPFSFYMCSLTFSFERAAYYASKWLIFAYLTAAVVKGGLGINKGDAGVMQAYLVAFTYFAPIIGGFIADRFIGARYLIPLGLIIMGIGYSICGYSGTYGAVVSMVVLVSIGTGFFKTNLSALTGRLFNDDEQKDSAFSTQYSFINVGSFIGTTAVAYLYVALATGEKMGYLSCFKLAGIMCFLGAIWFVIGWRFLGEVGKRPFKEGEKIEKVKVKHAALAPYEKRRVFSIILISLFSVIFWTFWYLSYLAVYDYSPNYINMNVFGHQVATALFDSENALLCIVLGPILGALWYKLSKRPQGDMSLYKKLSLGLLLLGLSFLMLVGAEIQRGVGAPDTSKASILWIVVFGILLSLGEMVFSPLGNSFISKYAPIHIVSVLMAVWTVATFISAQSYGFIYKWTLTKNFFYVYIGIAAILVILAALLFIFEKPLARMVELKDGETLIER</sequence>
<dbReference type="PANTHER" id="PTHR23517">
    <property type="entry name" value="RESISTANCE PROTEIN MDTM, PUTATIVE-RELATED-RELATED"/>
    <property type="match status" value="1"/>
</dbReference>
<dbReference type="InterPro" id="IPR011701">
    <property type="entry name" value="MFS"/>
</dbReference>
<proteinExistence type="inferred from homology"/>
<evidence type="ECO:0000256" key="6">
    <source>
        <dbReference type="ARBA" id="ARBA00022989"/>
    </source>
</evidence>
<evidence type="ECO:0000259" key="9">
    <source>
        <dbReference type="PROSITE" id="PS50850"/>
    </source>
</evidence>
<evidence type="ECO:0000256" key="2">
    <source>
        <dbReference type="ARBA" id="ARBA00005982"/>
    </source>
</evidence>
<feature type="transmembrane region" description="Helical" evidence="8">
    <location>
        <begin position="235"/>
        <end position="259"/>
    </location>
</feature>
<feature type="transmembrane region" description="Helical" evidence="8">
    <location>
        <begin position="379"/>
        <end position="402"/>
    </location>
</feature>
<feature type="transmembrane region" description="Helical" evidence="8">
    <location>
        <begin position="82"/>
        <end position="99"/>
    </location>
</feature>
<dbReference type="EMBL" id="LSDB01000011">
    <property type="protein sequence ID" value="KXB58459.1"/>
    <property type="molecule type" value="Genomic_DNA"/>
</dbReference>
<evidence type="ECO:0000256" key="3">
    <source>
        <dbReference type="ARBA" id="ARBA00022448"/>
    </source>
</evidence>
<dbReference type="InterPro" id="IPR036259">
    <property type="entry name" value="MFS_trans_sf"/>
</dbReference>
<keyword evidence="7 8" id="KW-0472">Membrane</keyword>
<evidence type="ECO:0000256" key="5">
    <source>
        <dbReference type="ARBA" id="ARBA00022692"/>
    </source>
</evidence>
<keyword evidence="6 8" id="KW-1133">Transmembrane helix</keyword>
<dbReference type="Gene3D" id="1.20.1250.20">
    <property type="entry name" value="MFS general substrate transporter like domains"/>
    <property type="match status" value="2"/>
</dbReference>
<feature type="transmembrane region" description="Helical" evidence="8">
    <location>
        <begin position="105"/>
        <end position="123"/>
    </location>
</feature>
<comment type="caution">
    <text evidence="10">The sequence shown here is derived from an EMBL/GenBank/DDBJ whole genome shotgun (WGS) entry which is preliminary data.</text>
</comment>
<comment type="similarity">
    <text evidence="2">Belongs to the major facilitator superfamily. Proton-dependent oligopeptide transporter (POT/PTR) (TC 2.A.17) family.</text>
</comment>
<dbReference type="SUPFAM" id="SSF103473">
    <property type="entry name" value="MFS general substrate transporter"/>
    <property type="match status" value="1"/>
</dbReference>
<accession>A0ABR5TME5</accession>
<evidence type="ECO:0000256" key="8">
    <source>
        <dbReference type="SAM" id="Phobius"/>
    </source>
</evidence>
<organism evidence="10 11">
    <name type="scientific">Gemelliphila asaccharolytica</name>
    <dbReference type="NCBI Taxonomy" id="502393"/>
    <lineage>
        <taxon>Bacteria</taxon>
        <taxon>Bacillati</taxon>
        <taxon>Bacillota</taxon>
        <taxon>Bacilli</taxon>
        <taxon>Bacillales</taxon>
        <taxon>Gemellaceae</taxon>
        <taxon>Gemelliphila</taxon>
    </lineage>
</organism>
<dbReference type="InterPro" id="IPR005279">
    <property type="entry name" value="Dipep/tripep_permease"/>
</dbReference>
<dbReference type="CDD" id="cd17346">
    <property type="entry name" value="MFS_DtpA_like"/>
    <property type="match status" value="1"/>
</dbReference>
<evidence type="ECO:0000256" key="7">
    <source>
        <dbReference type="ARBA" id="ARBA00023136"/>
    </source>
</evidence>
<evidence type="ECO:0000313" key="10">
    <source>
        <dbReference type="EMBL" id="KXB58459.1"/>
    </source>
</evidence>
<feature type="transmembrane region" description="Helical" evidence="8">
    <location>
        <begin position="151"/>
        <end position="170"/>
    </location>
</feature>
<reference evidence="10 11" key="1">
    <citation type="submission" date="2016-01" db="EMBL/GenBank/DDBJ databases">
        <authorList>
            <person name="Mitreva M."/>
            <person name="Pepin K.H."/>
            <person name="Mihindukulasuriya K.A."/>
            <person name="Fulton R."/>
            <person name="Fronick C."/>
            <person name="O'Laughlin M."/>
            <person name="Miner T."/>
            <person name="Herter B."/>
            <person name="Rosa B.A."/>
            <person name="Cordes M."/>
            <person name="Tomlinson C."/>
            <person name="Wollam A."/>
            <person name="Palsikar V.B."/>
            <person name="Mardis E.R."/>
            <person name="Wilson R.K."/>
        </authorList>
    </citation>
    <scope>NUCLEOTIDE SEQUENCE [LARGE SCALE GENOMIC DNA]</scope>
    <source>
        <strain evidence="10 11">KA00071</strain>
    </source>
</reference>
<keyword evidence="4" id="KW-1003">Cell membrane</keyword>
<feature type="transmembrane region" description="Helical" evidence="8">
    <location>
        <begin position="313"/>
        <end position="336"/>
    </location>
</feature>
<feature type="transmembrane region" description="Helical" evidence="8">
    <location>
        <begin position="25"/>
        <end position="43"/>
    </location>
</feature>
<dbReference type="Proteomes" id="UP000070467">
    <property type="component" value="Unassembled WGS sequence"/>
</dbReference>
<keyword evidence="11" id="KW-1185">Reference proteome</keyword>
<protein>
    <submittedName>
        <fullName evidence="10">Transporter, major facilitator family protein</fullName>
    </submittedName>
</protein>
<evidence type="ECO:0000256" key="1">
    <source>
        <dbReference type="ARBA" id="ARBA00004651"/>
    </source>
</evidence>
<keyword evidence="3" id="KW-0813">Transport</keyword>
<dbReference type="InterPro" id="IPR020846">
    <property type="entry name" value="MFS_dom"/>
</dbReference>
<feature type="transmembrane region" description="Helical" evidence="8">
    <location>
        <begin position="279"/>
        <end position="301"/>
    </location>
</feature>
<dbReference type="InterPro" id="IPR050171">
    <property type="entry name" value="MFS_Transporters"/>
</dbReference>
<dbReference type="Pfam" id="PF07690">
    <property type="entry name" value="MFS_1"/>
    <property type="match status" value="1"/>
</dbReference>
<comment type="subcellular location">
    <subcellularLocation>
        <location evidence="1">Cell membrane</location>
        <topology evidence="1">Multi-pass membrane protein</topology>
    </subcellularLocation>
</comment>
<feature type="transmembrane region" description="Helical" evidence="8">
    <location>
        <begin position="55"/>
        <end position="75"/>
    </location>
</feature>
<feature type="transmembrane region" description="Helical" evidence="8">
    <location>
        <begin position="414"/>
        <end position="435"/>
    </location>
</feature>
<dbReference type="PROSITE" id="PS50850">
    <property type="entry name" value="MFS"/>
    <property type="match status" value="1"/>
</dbReference>
<keyword evidence="5 8" id="KW-0812">Transmembrane</keyword>
<evidence type="ECO:0000313" key="11">
    <source>
        <dbReference type="Proteomes" id="UP000070467"/>
    </source>
</evidence>
<gene>
    <name evidence="10" type="ORF">HMPREF1871_00483</name>
</gene>
<feature type="domain" description="Major facilitator superfamily (MFS) profile" evidence="9">
    <location>
        <begin position="9"/>
        <end position="441"/>
    </location>
</feature>
<evidence type="ECO:0000256" key="4">
    <source>
        <dbReference type="ARBA" id="ARBA00022475"/>
    </source>
</evidence>
<dbReference type="RefSeq" id="WP_066129586.1">
    <property type="nucleotide sequence ID" value="NZ_KQ959864.1"/>
</dbReference>
<feature type="transmembrane region" description="Helical" evidence="8">
    <location>
        <begin position="182"/>
        <end position="203"/>
    </location>
</feature>
<name>A0ABR5TME5_9BACL</name>
<feature type="transmembrane region" description="Helical" evidence="8">
    <location>
        <begin position="348"/>
        <end position="367"/>
    </location>
</feature>